<keyword evidence="3" id="KW-0479">Metal-binding</keyword>
<evidence type="ECO:0000259" key="6">
    <source>
        <dbReference type="Pfam" id="PF02900"/>
    </source>
</evidence>
<evidence type="ECO:0000313" key="8">
    <source>
        <dbReference type="Proteomes" id="UP000000560"/>
    </source>
</evidence>
<organism evidence="7 8">
    <name type="scientific">Emericella nidulans (strain FGSC A4 / ATCC 38163 / CBS 112.46 / NRRL 194 / M139)</name>
    <name type="common">Aspergillus nidulans</name>
    <dbReference type="NCBI Taxonomy" id="227321"/>
    <lineage>
        <taxon>Eukaryota</taxon>
        <taxon>Fungi</taxon>
        <taxon>Dikarya</taxon>
        <taxon>Ascomycota</taxon>
        <taxon>Pezizomycotina</taxon>
        <taxon>Eurotiomycetes</taxon>
        <taxon>Eurotiomycetidae</taxon>
        <taxon>Eurotiales</taxon>
        <taxon>Aspergillaceae</taxon>
        <taxon>Aspergillus</taxon>
        <taxon>Aspergillus subgen. Nidulantes</taxon>
    </lineage>
</organism>
<evidence type="ECO:0000256" key="3">
    <source>
        <dbReference type="ARBA" id="ARBA00022723"/>
    </source>
</evidence>
<dbReference type="VEuPathDB" id="FungiDB:AN6746"/>
<evidence type="ECO:0000313" key="7">
    <source>
        <dbReference type="EMBL" id="CBF71376.1"/>
    </source>
</evidence>
<dbReference type="OMA" id="FDPHFHM"/>
<dbReference type="KEGG" id="ani:ANIA_06746"/>
<name>Q5AY84_EMENI</name>
<proteinExistence type="inferred from homology"/>
<keyword evidence="7" id="KW-0223">Dioxygenase</keyword>
<protein>
    <submittedName>
        <fullName evidence="7">Aromatic ring-opening dioxygenase family protein (AFU_orthologue AFUA_7G00640)</fullName>
    </submittedName>
</protein>
<dbReference type="Proteomes" id="UP000000560">
    <property type="component" value="Chromosome I"/>
</dbReference>
<keyword evidence="8" id="KW-1185">Reference proteome</keyword>
<dbReference type="PANTHER" id="PTHR30096">
    <property type="entry name" value="4,5-DOPA DIOXYGENASE EXTRADIOL-LIKE PROTEIN"/>
    <property type="match status" value="1"/>
</dbReference>
<evidence type="ECO:0000256" key="1">
    <source>
        <dbReference type="ARBA" id="ARBA00001947"/>
    </source>
</evidence>
<sequence length="299" mass="33249">MGLTPVHFFSHGSTMMLGEESSSAEYWRKCGAEALARGIKGVVIMLQGAHWDTAGDAIEVSMNPNPGKSPVAYVHPSKYVDYNLTPDLSMGQRCISMLQSAGFSVSGNDKFDWIHDVYLILIHMFPGTSPPTTIISMNARYDPHYHVKIGSTLRPLRAENYLLIGTGGAVHNLYRNKWGPMLRFRDNFAMETPPEDWALEFRQAVEDVIVKVGGGPGLRRAMTRLMKHPRYRDAHATDDHFMAAMFVAGLVGEWEDVGTKTVLGAESWELTNMCNSQFTFGEWNGSNNGGGRKFVEVEV</sequence>
<dbReference type="CDD" id="cd07363">
    <property type="entry name" value="45_DOPA_Dioxygenase"/>
    <property type="match status" value="1"/>
</dbReference>
<dbReference type="SUPFAM" id="SSF53213">
    <property type="entry name" value="LigB-like"/>
    <property type="match status" value="1"/>
</dbReference>
<gene>
    <name evidence="7" type="ORF">ANIA_06746</name>
</gene>
<dbReference type="GO" id="GO:0016702">
    <property type="term" value="F:oxidoreductase activity, acting on single donors with incorporation of molecular oxygen, incorporation of two atoms of oxygen"/>
    <property type="evidence" value="ECO:0007669"/>
    <property type="project" value="UniProtKB-ARBA"/>
</dbReference>
<comment type="cofactor">
    <cofactor evidence="1">
        <name>Zn(2+)</name>
        <dbReference type="ChEBI" id="CHEBI:29105"/>
    </cofactor>
</comment>
<dbReference type="RefSeq" id="XP_664350.1">
    <property type="nucleotide sequence ID" value="XM_659258.1"/>
</dbReference>
<reference evidence="8" key="1">
    <citation type="journal article" date="2005" name="Nature">
        <title>Sequencing of Aspergillus nidulans and comparative analysis with A. fumigatus and A. oryzae.</title>
        <authorList>
            <person name="Galagan J.E."/>
            <person name="Calvo S.E."/>
            <person name="Cuomo C."/>
            <person name="Ma L.J."/>
            <person name="Wortman J.R."/>
            <person name="Batzoglou S."/>
            <person name="Lee S.I."/>
            <person name="Basturkmen M."/>
            <person name="Spevak C.C."/>
            <person name="Clutterbuck J."/>
            <person name="Kapitonov V."/>
            <person name="Jurka J."/>
            <person name="Scazzocchio C."/>
            <person name="Farman M."/>
            <person name="Butler J."/>
            <person name="Purcell S."/>
            <person name="Harris S."/>
            <person name="Braus G.H."/>
            <person name="Draht O."/>
            <person name="Busch S."/>
            <person name="D'Enfert C."/>
            <person name="Bouchier C."/>
            <person name="Goldman G.H."/>
            <person name="Bell-Pedersen D."/>
            <person name="Griffiths-Jones S."/>
            <person name="Doonan J.H."/>
            <person name="Yu J."/>
            <person name="Vienken K."/>
            <person name="Pain A."/>
            <person name="Freitag M."/>
            <person name="Selker E.U."/>
            <person name="Archer D.B."/>
            <person name="Penalva M.A."/>
            <person name="Oakley B.R."/>
            <person name="Momany M."/>
            <person name="Tanaka T."/>
            <person name="Kumagai T."/>
            <person name="Asai K."/>
            <person name="Machida M."/>
            <person name="Nierman W.C."/>
            <person name="Denning D.W."/>
            <person name="Caddick M."/>
            <person name="Hynes M."/>
            <person name="Paoletti M."/>
            <person name="Fischer R."/>
            <person name="Miller B."/>
            <person name="Dyer P."/>
            <person name="Sachs M.S."/>
            <person name="Osmani S.A."/>
            <person name="Birren B.W."/>
        </authorList>
    </citation>
    <scope>NUCLEOTIDE SEQUENCE [LARGE SCALE GENOMIC DNA]</scope>
    <source>
        <strain evidence="8">FGSC A4 / ATCC 38163 / CBS 112.46 / NRRL 194 / M139</strain>
    </source>
</reference>
<dbReference type="Pfam" id="PF02900">
    <property type="entry name" value="LigB"/>
    <property type="match status" value="1"/>
</dbReference>
<comment type="similarity">
    <text evidence="2">Belongs to the DODA-type extradiol aromatic ring-opening dioxygenase family.</text>
</comment>
<dbReference type="OrthoDB" id="7396853at2759"/>
<dbReference type="EMBL" id="BN001301">
    <property type="protein sequence ID" value="CBF71376.1"/>
    <property type="molecule type" value="Genomic_DNA"/>
</dbReference>
<dbReference type="STRING" id="227321.Q5AY84"/>
<dbReference type="AlphaFoldDB" id="Q5AY84"/>
<dbReference type="eggNOG" id="ENOG502S0K5">
    <property type="taxonomic scope" value="Eukaryota"/>
</dbReference>
<keyword evidence="4" id="KW-0862">Zinc</keyword>
<feature type="domain" description="Extradiol ring-cleavage dioxygenase class III enzyme subunit B" evidence="6">
    <location>
        <begin position="6"/>
        <end position="253"/>
    </location>
</feature>
<dbReference type="InParanoid" id="Q5AY84"/>
<dbReference type="PIRSF" id="PIRSF006157">
    <property type="entry name" value="Doxgns_DODA"/>
    <property type="match status" value="1"/>
</dbReference>
<evidence type="ECO:0000256" key="4">
    <source>
        <dbReference type="ARBA" id="ARBA00022833"/>
    </source>
</evidence>
<dbReference type="GO" id="GO:0008198">
    <property type="term" value="F:ferrous iron binding"/>
    <property type="evidence" value="ECO:0007669"/>
    <property type="project" value="InterPro"/>
</dbReference>
<evidence type="ECO:0000256" key="2">
    <source>
        <dbReference type="ARBA" id="ARBA00007581"/>
    </source>
</evidence>
<keyword evidence="5" id="KW-0560">Oxidoreductase</keyword>
<accession>C8V1Y6</accession>
<dbReference type="GeneID" id="2870263"/>
<dbReference type="Gene3D" id="3.40.830.10">
    <property type="entry name" value="LigB-like"/>
    <property type="match status" value="1"/>
</dbReference>
<reference evidence="8" key="2">
    <citation type="journal article" date="2009" name="Fungal Genet. Biol.">
        <title>The 2008 update of the Aspergillus nidulans genome annotation: a community effort.</title>
        <authorList>
            <person name="Wortman J.R."/>
            <person name="Gilsenan J.M."/>
            <person name="Joardar V."/>
            <person name="Deegan J."/>
            <person name="Clutterbuck J."/>
            <person name="Andersen M.R."/>
            <person name="Archer D."/>
            <person name="Bencina M."/>
            <person name="Braus G."/>
            <person name="Coutinho P."/>
            <person name="von Dohren H."/>
            <person name="Doonan J."/>
            <person name="Driessen A.J."/>
            <person name="Durek P."/>
            <person name="Espeso E."/>
            <person name="Fekete E."/>
            <person name="Flipphi M."/>
            <person name="Estrada C.G."/>
            <person name="Geysens S."/>
            <person name="Goldman G."/>
            <person name="de Groot P.W."/>
            <person name="Hansen K."/>
            <person name="Harris S.D."/>
            <person name="Heinekamp T."/>
            <person name="Helmstaedt K."/>
            <person name="Henrissat B."/>
            <person name="Hofmann G."/>
            <person name="Homan T."/>
            <person name="Horio T."/>
            <person name="Horiuchi H."/>
            <person name="James S."/>
            <person name="Jones M."/>
            <person name="Karaffa L."/>
            <person name="Karanyi Z."/>
            <person name="Kato M."/>
            <person name="Keller N."/>
            <person name="Kelly D.E."/>
            <person name="Kiel J.A."/>
            <person name="Kim J.M."/>
            <person name="van der Klei I.J."/>
            <person name="Klis F.M."/>
            <person name="Kovalchuk A."/>
            <person name="Krasevec N."/>
            <person name="Kubicek C.P."/>
            <person name="Liu B."/>
            <person name="Maccabe A."/>
            <person name="Meyer V."/>
            <person name="Mirabito P."/>
            <person name="Miskei M."/>
            <person name="Mos M."/>
            <person name="Mullins J."/>
            <person name="Nelson D.R."/>
            <person name="Nielsen J."/>
            <person name="Oakley B.R."/>
            <person name="Osmani S.A."/>
            <person name="Pakula T."/>
            <person name="Paszewski A."/>
            <person name="Paulsen I."/>
            <person name="Pilsyk S."/>
            <person name="Pocsi I."/>
            <person name="Punt P.J."/>
            <person name="Ram A.F."/>
            <person name="Ren Q."/>
            <person name="Robellet X."/>
            <person name="Robson G."/>
            <person name="Seiboth B."/>
            <person name="van Solingen P."/>
            <person name="Specht T."/>
            <person name="Sun J."/>
            <person name="Taheri-Talesh N."/>
            <person name="Takeshita N."/>
            <person name="Ussery D."/>
            <person name="vanKuyk P.A."/>
            <person name="Visser H."/>
            <person name="van de Vondervoort P.J."/>
            <person name="de Vries R.P."/>
            <person name="Walton J."/>
            <person name="Xiang X."/>
            <person name="Xiong Y."/>
            <person name="Zeng A.P."/>
            <person name="Brandt B.W."/>
            <person name="Cornell M.J."/>
            <person name="van den Hondel C.A."/>
            <person name="Visser J."/>
            <person name="Oliver S.G."/>
            <person name="Turner G."/>
        </authorList>
    </citation>
    <scope>GENOME REANNOTATION</scope>
    <source>
        <strain evidence="8">FGSC A4 / ATCC 38163 / CBS 112.46 / NRRL 194 / M139</strain>
    </source>
</reference>
<dbReference type="InterPro" id="IPR014436">
    <property type="entry name" value="Extradiol_dOase_DODA"/>
</dbReference>
<dbReference type="InterPro" id="IPR004183">
    <property type="entry name" value="Xdiol_dOase_suB"/>
</dbReference>
<evidence type="ECO:0000256" key="5">
    <source>
        <dbReference type="ARBA" id="ARBA00023002"/>
    </source>
</evidence>
<dbReference type="PANTHER" id="PTHR30096:SF1">
    <property type="entry name" value="AROMATIC RING-OPENING DIOXYGENASE FAMILY PROTEIN (AFU_ORTHOLOGUE AFUA_7G00640)"/>
    <property type="match status" value="1"/>
</dbReference>
<dbReference type="GO" id="GO:0008270">
    <property type="term" value="F:zinc ion binding"/>
    <property type="evidence" value="ECO:0007669"/>
    <property type="project" value="InterPro"/>
</dbReference>
<accession>Q5AY84</accession>
<dbReference type="HOGENOM" id="CLU_046582_4_0_1"/>